<reference evidence="5" key="1">
    <citation type="journal article" date="2019" name="Int. J. Syst. Evol. Microbiol.">
        <title>The Global Catalogue of Microorganisms (GCM) 10K type strain sequencing project: providing services to taxonomists for standard genome sequencing and annotation.</title>
        <authorList>
            <consortium name="The Broad Institute Genomics Platform"/>
            <consortium name="The Broad Institute Genome Sequencing Center for Infectious Disease"/>
            <person name="Wu L."/>
            <person name="Ma J."/>
        </authorList>
    </citation>
    <scope>NUCLEOTIDE SEQUENCE [LARGE SCALE GENOMIC DNA]</scope>
    <source>
        <strain evidence="5">JCM 17106</strain>
    </source>
</reference>
<dbReference type="EMBL" id="BAABCW010000012">
    <property type="protein sequence ID" value="GAA3513480.1"/>
    <property type="molecule type" value="Genomic_DNA"/>
</dbReference>
<keyword evidence="1" id="KW-0880">Kelch repeat</keyword>
<dbReference type="Pfam" id="PF25852">
    <property type="entry name" value="DUF6242_C"/>
    <property type="match status" value="1"/>
</dbReference>
<evidence type="ECO:0000313" key="5">
    <source>
        <dbReference type="Proteomes" id="UP001500459"/>
    </source>
</evidence>
<gene>
    <name evidence="4" type="ORF">GCM10022393_29090</name>
</gene>
<dbReference type="Gene3D" id="2.60.40.10">
    <property type="entry name" value="Immunoglobulins"/>
    <property type="match status" value="3"/>
</dbReference>
<dbReference type="SUPFAM" id="SSF117281">
    <property type="entry name" value="Kelch motif"/>
    <property type="match status" value="1"/>
</dbReference>
<dbReference type="InterPro" id="IPR013783">
    <property type="entry name" value="Ig-like_fold"/>
</dbReference>
<dbReference type="PANTHER" id="PTHR46376:SF1">
    <property type="entry name" value="LEUCINE-ZIPPER-LIKE TRANSCRIPTIONAL REGULATOR 1"/>
    <property type="match status" value="1"/>
</dbReference>
<dbReference type="PANTHER" id="PTHR46376">
    <property type="entry name" value="LEUCINE-ZIPPER-LIKE TRANSCRIPTIONAL REGULATOR 1"/>
    <property type="match status" value="1"/>
</dbReference>
<name>A0ABP6UQK5_9FLAO</name>
<dbReference type="InterPro" id="IPR015915">
    <property type="entry name" value="Kelch-typ_b-propeller"/>
</dbReference>
<dbReference type="InterPro" id="IPR003961">
    <property type="entry name" value="FN3_dom"/>
</dbReference>
<dbReference type="SUPFAM" id="SSF49265">
    <property type="entry name" value="Fibronectin type III"/>
    <property type="match status" value="1"/>
</dbReference>
<dbReference type="InterPro" id="IPR036116">
    <property type="entry name" value="FN3_sf"/>
</dbReference>
<keyword evidence="5" id="KW-1185">Reference proteome</keyword>
<evidence type="ECO:0000256" key="1">
    <source>
        <dbReference type="ARBA" id="ARBA00022441"/>
    </source>
</evidence>
<dbReference type="Proteomes" id="UP001500459">
    <property type="component" value="Unassembled WGS sequence"/>
</dbReference>
<dbReference type="InterPro" id="IPR058667">
    <property type="entry name" value="DUF6242_C"/>
</dbReference>
<sequence>MKLISAFSYVIAAILLLVSCSKKVDDELINKKPSSFSLVEVLNQATDVNLLPRLQWNSSTDLNGDDITYTILLDVNEDPVKEIAVGLEENSYILSDPLLYETTYYWKVLAIDDTGLSTTSNEVFSFTTKKENSIGSFNLISVANEAIDITLLPTFVWEELVTSDGGTVQYELLMDTNETPVTSIAENIEETNYIIETPLAEDTTYYWKVIAKDSSGLIIESDEVFSFTTLKDNNQPKPFTLIGVTNTAEGVDLNPQFSWNASQDDDGDELIYTLYLDQNEDPQTIFADGITELSYNVEDDKRLGLLNTYFWKVEVKDGKGGVAVSSTYSFTTRGFRNPIKVTDNAPFGERYAHTLTVFKDQLWLIGGYKDGLGTGCYDIWTSNDGENWNLKEANAPFGARGYHITLVFDNKLWVIGGADDGYNSFYNDVWFTSDGENWANYDSVLPFDVKSLSSRGVVYNNSIWICDFEDTGARRIATSTDGATWATDVITDVPNEFPEARFGITEFNNALWISGGSALNSSITKSNNIYTSIDGKSWSLVTANASFPERTYQIMFTLDNKMWLIGGSNGSTIGNVYNDIWYTEDGENWIEYEEYDMNMFYGGISHATIVFKDKIWITGGYDGGALSEIWYIE</sequence>
<dbReference type="PROSITE" id="PS51257">
    <property type="entry name" value="PROKAR_LIPOPROTEIN"/>
    <property type="match status" value="1"/>
</dbReference>
<feature type="domain" description="Fibronectin type-III" evidence="3">
    <location>
        <begin position="32"/>
        <end position="131"/>
    </location>
</feature>
<protein>
    <recommendedName>
        <fullName evidence="3">Fibronectin type-III domain-containing protein</fullName>
    </recommendedName>
</protein>
<dbReference type="Gene3D" id="2.120.10.80">
    <property type="entry name" value="Kelch-type beta propeller"/>
    <property type="match status" value="1"/>
</dbReference>
<evidence type="ECO:0000259" key="3">
    <source>
        <dbReference type="PROSITE" id="PS50853"/>
    </source>
</evidence>
<proteinExistence type="predicted"/>
<dbReference type="CDD" id="cd00063">
    <property type="entry name" value="FN3"/>
    <property type="match status" value="1"/>
</dbReference>
<evidence type="ECO:0000256" key="2">
    <source>
        <dbReference type="ARBA" id="ARBA00022737"/>
    </source>
</evidence>
<dbReference type="RefSeq" id="WP_344928651.1">
    <property type="nucleotide sequence ID" value="NZ_BAABCW010000012.1"/>
</dbReference>
<accession>A0ABP6UQK5</accession>
<organism evidence="4 5">
    <name type="scientific">Aquimarina addita</name>
    <dbReference type="NCBI Taxonomy" id="870485"/>
    <lineage>
        <taxon>Bacteria</taxon>
        <taxon>Pseudomonadati</taxon>
        <taxon>Bacteroidota</taxon>
        <taxon>Flavobacteriia</taxon>
        <taxon>Flavobacteriales</taxon>
        <taxon>Flavobacteriaceae</taxon>
        <taxon>Aquimarina</taxon>
    </lineage>
</organism>
<comment type="caution">
    <text evidence="4">The sequence shown here is derived from an EMBL/GenBank/DDBJ whole genome shotgun (WGS) entry which is preliminary data.</text>
</comment>
<dbReference type="InterPro" id="IPR051568">
    <property type="entry name" value="LZTR1/Attractin"/>
</dbReference>
<evidence type="ECO:0000313" key="4">
    <source>
        <dbReference type="EMBL" id="GAA3513480.1"/>
    </source>
</evidence>
<dbReference type="PROSITE" id="PS50853">
    <property type="entry name" value="FN3"/>
    <property type="match status" value="1"/>
</dbReference>
<keyword evidence="2" id="KW-0677">Repeat</keyword>